<evidence type="ECO:0000259" key="12">
    <source>
        <dbReference type="PROSITE" id="PS51192"/>
    </source>
</evidence>
<evidence type="ECO:0000256" key="8">
    <source>
        <dbReference type="ARBA" id="ARBA00024350"/>
    </source>
</evidence>
<protein>
    <submittedName>
        <fullName evidence="15">ATP-dependent RNA helicase rhle-related protein</fullName>
    </submittedName>
</protein>
<evidence type="ECO:0000256" key="4">
    <source>
        <dbReference type="ARBA" id="ARBA00022806"/>
    </source>
</evidence>
<evidence type="ECO:0000256" key="9">
    <source>
        <dbReference type="PROSITE-ProRule" id="PRU00552"/>
    </source>
</evidence>
<dbReference type="GO" id="GO:0005634">
    <property type="term" value="C:nucleus"/>
    <property type="evidence" value="ECO:0007669"/>
    <property type="project" value="UniProtKB-SubCell"/>
</dbReference>
<keyword evidence="2 10" id="KW-0547">Nucleotide-binding</keyword>
<dbReference type="InterPro" id="IPR014001">
    <property type="entry name" value="Helicase_ATP-bd"/>
</dbReference>
<evidence type="ECO:0000256" key="3">
    <source>
        <dbReference type="ARBA" id="ARBA00022801"/>
    </source>
</evidence>
<evidence type="ECO:0000256" key="5">
    <source>
        <dbReference type="ARBA" id="ARBA00022840"/>
    </source>
</evidence>
<dbReference type="SUPFAM" id="SSF52540">
    <property type="entry name" value="P-loop containing nucleoside triphosphate hydrolases"/>
    <property type="match status" value="1"/>
</dbReference>
<dbReference type="PROSITE" id="PS51194">
    <property type="entry name" value="HELICASE_CTER"/>
    <property type="match status" value="1"/>
</dbReference>
<dbReference type="InterPro" id="IPR014014">
    <property type="entry name" value="RNA_helicase_DEAD_Q_motif"/>
</dbReference>
<dbReference type="PROSITE" id="PS51195">
    <property type="entry name" value="Q_MOTIF"/>
    <property type="match status" value="1"/>
</dbReference>
<reference evidence="15" key="1">
    <citation type="submission" date="2023-08" db="EMBL/GenBank/DDBJ databases">
        <title>Draft sequence of the Babesia gibsoni genome.</title>
        <authorList>
            <person name="Yamagishi J.Y."/>
            <person name="Xuan X.X."/>
        </authorList>
    </citation>
    <scope>NUCLEOTIDE SEQUENCE</scope>
    <source>
        <strain evidence="15">Azabu</strain>
    </source>
</reference>
<comment type="caution">
    <text evidence="15">The sequence shown here is derived from an EMBL/GenBank/DDBJ whole genome shotgun (WGS) entry which is preliminary data.</text>
</comment>
<dbReference type="PROSITE" id="PS51192">
    <property type="entry name" value="HELICASE_ATP_BIND_1"/>
    <property type="match status" value="1"/>
</dbReference>
<proteinExistence type="inferred from homology"/>
<dbReference type="SMART" id="SM00487">
    <property type="entry name" value="DEXDc"/>
    <property type="match status" value="1"/>
</dbReference>
<feature type="domain" description="DEAD-box RNA helicase Q" evidence="14">
    <location>
        <begin position="45"/>
        <end position="73"/>
    </location>
</feature>
<dbReference type="GO" id="GO:0003723">
    <property type="term" value="F:RNA binding"/>
    <property type="evidence" value="ECO:0007669"/>
    <property type="project" value="UniProtKB-KW"/>
</dbReference>
<dbReference type="Gene3D" id="3.40.50.300">
    <property type="entry name" value="P-loop containing nucleotide triphosphate hydrolases"/>
    <property type="match status" value="2"/>
</dbReference>
<dbReference type="GO" id="GO:0005524">
    <property type="term" value="F:ATP binding"/>
    <property type="evidence" value="ECO:0007669"/>
    <property type="project" value="UniProtKB-KW"/>
</dbReference>
<dbReference type="EMBL" id="JAVEPI010000005">
    <property type="protein sequence ID" value="KAK1441800.1"/>
    <property type="molecule type" value="Genomic_DNA"/>
</dbReference>
<evidence type="ECO:0000256" key="6">
    <source>
        <dbReference type="ARBA" id="ARBA00022884"/>
    </source>
</evidence>
<evidence type="ECO:0000256" key="2">
    <source>
        <dbReference type="ARBA" id="ARBA00022741"/>
    </source>
</evidence>
<comment type="subcellular location">
    <subcellularLocation>
        <location evidence="1">Nucleus</location>
    </subcellularLocation>
</comment>
<dbReference type="GO" id="GO:0005829">
    <property type="term" value="C:cytosol"/>
    <property type="evidence" value="ECO:0007669"/>
    <property type="project" value="TreeGrafter"/>
</dbReference>
<evidence type="ECO:0000259" key="14">
    <source>
        <dbReference type="PROSITE" id="PS51195"/>
    </source>
</evidence>
<evidence type="ECO:0000259" key="13">
    <source>
        <dbReference type="PROSITE" id="PS51194"/>
    </source>
</evidence>
<dbReference type="GO" id="GO:0003724">
    <property type="term" value="F:RNA helicase activity"/>
    <property type="evidence" value="ECO:0007669"/>
    <property type="project" value="InterPro"/>
</dbReference>
<dbReference type="AlphaFoldDB" id="A0AAD8LFT8"/>
<dbReference type="Pfam" id="PF00271">
    <property type="entry name" value="Helicase_C"/>
    <property type="match status" value="1"/>
</dbReference>
<keyword evidence="3 10" id="KW-0378">Hydrolase</keyword>
<keyword evidence="5 10" id="KW-0067">ATP-binding</keyword>
<feature type="domain" description="Helicase C-terminal" evidence="13">
    <location>
        <begin position="258"/>
        <end position="419"/>
    </location>
</feature>
<feature type="short sequence motif" description="Q motif" evidence="9">
    <location>
        <begin position="45"/>
        <end position="73"/>
    </location>
</feature>
<keyword evidence="16" id="KW-1185">Reference proteome</keyword>
<keyword evidence="7" id="KW-0539">Nucleus</keyword>
<dbReference type="Proteomes" id="UP001230268">
    <property type="component" value="Unassembled WGS sequence"/>
</dbReference>
<evidence type="ECO:0000256" key="11">
    <source>
        <dbReference type="SAM" id="MobiDB-lite"/>
    </source>
</evidence>
<keyword evidence="6" id="KW-0694">RNA-binding</keyword>
<feature type="domain" description="Helicase ATP-binding" evidence="12">
    <location>
        <begin position="76"/>
        <end position="247"/>
    </location>
</feature>
<evidence type="ECO:0000313" key="16">
    <source>
        <dbReference type="Proteomes" id="UP001230268"/>
    </source>
</evidence>
<dbReference type="PROSITE" id="PS00039">
    <property type="entry name" value="DEAD_ATP_HELICASE"/>
    <property type="match status" value="1"/>
</dbReference>
<dbReference type="InterPro" id="IPR027417">
    <property type="entry name" value="P-loop_NTPase"/>
</dbReference>
<gene>
    <name evidence="15" type="ORF">BgAZ_501320</name>
</gene>
<feature type="region of interest" description="Disordered" evidence="11">
    <location>
        <begin position="430"/>
        <end position="464"/>
    </location>
</feature>
<keyword evidence="4 10" id="KW-0347">Helicase</keyword>
<comment type="similarity">
    <text evidence="8">Belongs to the DEAD box helicase family. DDX47/RRP3 subfamily.</text>
</comment>
<dbReference type="InterPro" id="IPR050079">
    <property type="entry name" value="DEAD_box_RNA_helicase"/>
</dbReference>
<dbReference type="PANTHER" id="PTHR47959">
    <property type="entry name" value="ATP-DEPENDENT RNA HELICASE RHLE-RELATED"/>
    <property type="match status" value="1"/>
</dbReference>
<dbReference type="InterPro" id="IPR001650">
    <property type="entry name" value="Helicase_C-like"/>
</dbReference>
<feature type="compositionally biased region" description="Basic and acidic residues" evidence="11">
    <location>
        <begin position="443"/>
        <end position="464"/>
    </location>
</feature>
<dbReference type="GO" id="GO:0016787">
    <property type="term" value="F:hydrolase activity"/>
    <property type="evidence" value="ECO:0007669"/>
    <property type="project" value="UniProtKB-KW"/>
</dbReference>
<dbReference type="CDD" id="cd17954">
    <property type="entry name" value="DEADc_DDX47"/>
    <property type="match status" value="1"/>
</dbReference>
<sequence length="464" mass="51787">MVGSDSDSEDSEGFSALEDFKARVQQPLKQEKKHTVKSSENGNTTSFEDLGVCKEVCQACYKMGWKEPTPIQIAAIPRALEKRDIIGLAVTGSGKTGAFTIPVLHDLLNDVQRMYCVALAPSRELCEQIAEQFSSLGAAMALEVCVIIGGMDMVQQAVALARRPHVIVGSPGRLADHVENTKGFSLQSVKKLIIDEADRLLTQDFDDELDMIINAIPAERQTFLFSATMTKKLSKLQKMALKDPVSVQVDDRYTTAENLDQRFMLVAQKHKWTYLAALLWHFSNRTAMIFCKTCDGAYKCSTYLRELKFLSVCLHGKMSQVDRSKALQIFKSGSANVLVATEVGGRGLDLPMVELVVNFDIPESSKDYIHRVGRTARAGRSGLALTFVTQYDVELFQRIEMSLNKKLEEFTEISENDALSRHGVCAEALRNVDNKRMKQKRKAPSDKRSGSFHAKYDAAKRKRL</sequence>
<evidence type="ECO:0000256" key="7">
    <source>
        <dbReference type="ARBA" id="ARBA00023242"/>
    </source>
</evidence>
<evidence type="ECO:0000256" key="10">
    <source>
        <dbReference type="RuleBase" id="RU000492"/>
    </source>
</evidence>
<name>A0AAD8LFT8_BABGI</name>
<dbReference type="InterPro" id="IPR011545">
    <property type="entry name" value="DEAD/DEAH_box_helicase_dom"/>
</dbReference>
<dbReference type="InterPro" id="IPR000629">
    <property type="entry name" value="RNA-helicase_DEAD-box_CS"/>
</dbReference>
<dbReference type="InterPro" id="IPR044765">
    <property type="entry name" value="DDX47/Rrp3_DEADc"/>
</dbReference>
<dbReference type="CDD" id="cd18787">
    <property type="entry name" value="SF2_C_DEAD"/>
    <property type="match status" value="1"/>
</dbReference>
<accession>A0AAD8LFT8</accession>
<dbReference type="Pfam" id="PF00270">
    <property type="entry name" value="DEAD"/>
    <property type="match status" value="1"/>
</dbReference>
<dbReference type="SMART" id="SM00490">
    <property type="entry name" value="HELICc"/>
    <property type="match status" value="1"/>
</dbReference>
<evidence type="ECO:0000256" key="1">
    <source>
        <dbReference type="ARBA" id="ARBA00004123"/>
    </source>
</evidence>
<organism evidence="15 16">
    <name type="scientific">Babesia gibsoni</name>
    <dbReference type="NCBI Taxonomy" id="33632"/>
    <lineage>
        <taxon>Eukaryota</taxon>
        <taxon>Sar</taxon>
        <taxon>Alveolata</taxon>
        <taxon>Apicomplexa</taxon>
        <taxon>Aconoidasida</taxon>
        <taxon>Piroplasmida</taxon>
        <taxon>Babesiidae</taxon>
        <taxon>Babesia</taxon>
    </lineage>
</organism>
<evidence type="ECO:0000313" key="15">
    <source>
        <dbReference type="EMBL" id="KAK1441800.1"/>
    </source>
</evidence>
<dbReference type="PANTHER" id="PTHR47959:SF24">
    <property type="entry name" value="ATP-DEPENDENT RNA HELICASE"/>
    <property type="match status" value="1"/>
</dbReference>